<comment type="subcellular location">
    <subcellularLocation>
        <location evidence="1">Membrane</location>
        <topology evidence="1">Multi-pass membrane protein</topology>
    </subcellularLocation>
</comment>
<dbReference type="FunFam" id="1.20.1250.20:FF:000034">
    <property type="entry name" value="MFS general substrate transporter"/>
    <property type="match status" value="1"/>
</dbReference>
<feature type="transmembrane region" description="Helical" evidence="7">
    <location>
        <begin position="153"/>
        <end position="175"/>
    </location>
</feature>
<dbReference type="GO" id="GO:0016020">
    <property type="term" value="C:membrane"/>
    <property type="evidence" value="ECO:0007669"/>
    <property type="project" value="UniProtKB-SubCell"/>
</dbReference>
<keyword evidence="3 7" id="KW-0812">Transmembrane</keyword>
<dbReference type="SUPFAM" id="SSF103473">
    <property type="entry name" value="MFS general substrate transporter"/>
    <property type="match status" value="1"/>
</dbReference>
<feature type="transmembrane region" description="Helical" evidence="7">
    <location>
        <begin position="432"/>
        <end position="452"/>
    </location>
</feature>
<keyword evidence="2" id="KW-0813">Transport</keyword>
<dbReference type="InterPro" id="IPR036259">
    <property type="entry name" value="MFS_trans_sf"/>
</dbReference>
<gene>
    <name evidence="9" type="ORF">DASC09_047450</name>
</gene>
<protein>
    <submittedName>
        <fullName evidence="9">Tna1 protein</fullName>
    </submittedName>
</protein>
<proteinExistence type="predicted"/>
<dbReference type="EMBL" id="BTFZ01000011">
    <property type="protein sequence ID" value="GMM37420.1"/>
    <property type="molecule type" value="Genomic_DNA"/>
</dbReference>
<dbReference type="Proteomes" id="UP001360560">
    <property type="component" value="Unassembled WGS sequence"/>
</dbReference>
<dbReference type="PANTHER" id="PTHR43791:SF18">
    <property type="entry name" value="NICOTINIC ACID TRANSPORTER TNA1, PUTATIVE (AFU_ORTHOLOGUE AFUA_3G03820)-RELATED"/>
    <property type="match status" value="1"/>
</dbReference>
<feature type="domain" description="Major facilitator superfamily (MFS) profile" evidence="8">
    <location>
        <begin position="61"/>
        <end position="492"/>
    </location>
</feature>
<evidence type="ECO:0000256" key="1">
    <source>
        <dbReference type="ARBA" id="ARBA00004141"/>
    </source>
</evidence>
<feature type="compositionally biased region" description="Basic and acidic residues" evidence="6">
    <location>
        <begin position="20"/>
        <end position="33"/>
    </location>
</feature>
<evidence type="ECO:0000259" key="8">
    <source>
        <dbReference type="PROSITE" id="PS50850"/>
    </source>
</evidence>
<dbReference type="Pfam" id="PF07690">
    <property type="entry name" value="MFS_1"/>
    <property type="match status" value="1"/>
</dbReference>
<feature type="transmembrane region" description="Helical" evidence="7">
    <location>
        <begin position="127"/>
        <end position="147"/>
    </location>
</feature>
<dbReference type="PANTHER" id="PTHR43791">
    <property type="entry name" value="PERMEASE-RELATED"/>
    <property type="match status" value="1"/>
</dbReference>
<dbReference type="AlphaFoldDB" id="A0AAV5QR65"/>
<evidence type="ECO:0000256" key="3">
    <source>
        <dbReference type="ARBA" id="ARBA00022692"/>
    </source>
</evidence>
<dbReference type="RefSeq" id="XP_064854416.1">
    <property type="nucleotide sequence ID" value="XM_064998344.1"/>
</dbReference>
<feature type="transmembrane region" description="Helical" evidence="7">
    <location>
        <begin position="96"/>
        <end position="115"/>
    </location>
</feature>
<evidence type="ECO:0000313" key="9">
    <source>
        <dbReference type="EMBL" id="GMM37420.1"/>
    </source>
</evidence>
<dbReference type="InterPro" id="IPR020846">
    <property type="entry name" value="MFS_dom"/>
</dbReference>
<dbReference type="InterPro" id="IPR011701">
    <property type="entry name" value="MFS"/>
</dbReference>
<feature type="transmembrane region" description="Helical" evidence="7">
    <location>
        <begin position="310"/>
        <end position="333"/>
    </location>
</feature>
<dbReference type="FunFam" id="1.20.1250.20:FF:000068">
    <property type="entry name" value="MFS general substrate transporter"/>
    <property type="match status" value="1"/>
</dbReference>
<dbReference type="GeneID" id="90075395"/>
<evidence type="ECO:0000256" key="4">
    <source>
        <dbReference type="ARBA" id="ARBA00022989"/>
    </source>
</evidence>
<reference evidence="9 10" key="1">
    <citation type="journal article" date="2023" name="Elife">
        <title>Identification of key yeast species and microbe-microbe interactions impacting larval growth of Drosophila in the wild.</title>
        <authorList>
            <person name="Mure A."/>
            <person name="Sugiura Y."/>
            <person name="Maeda R."/>
            <person name="Honda K."/>
            <person name="Sakurai N."/>
            <person name="Takahashi Y."/>
            <person name="Watada M."/>
            <person name="Katoh T."/>
            <person name="Gotoh A."/>
            <person name="Gotoh Y."/>
            <person name="Taniguchi I."/>
            <person name="Nakamura K."/>
            <person name="Hayashi T."/>
            <person name="Katayama T."/>
            <person name="Uemura T."/>
            <person name="Hattori Y."/>
        </authorList>
    </citation>
    <scope>NUCLEOTIDE SEQUENCE [LARGE SCALE GENOMIC DNA]</scope>
    <source>
        <strain evidence="9 10">SC-9</strain>
    </source>
</reference>
<feature type="transmembrane region" description="Helical" evidence="7">
    <location>
        <begin position="187"/>
        <end position="208"/>
    </location>
</feature>
<keyword evidence="10" id="KW-1185">Reference proteome</keyword>
<feature type="transmembrane region" description="Helical" evidence="7">
    <location>
        <begin position="369"/>
        <end position="387"/>
    </location>
</feature>
<feature type="transmembrane region" description="Helical" evidence="7">
    <location>
        <begin position="220"/>
        <end position="242"/>
    </location>
</feature>
<feature type="transmembrane region" description="Helical" evidence="7">
    <location>
        <begin position="399"/>
        <end position="420"/>
    </location>
</feature>
<accession>A0AAV5QR65</accession>
<keyword evidence="4 7" id="KW-1133">Transmembrane helix</keyword>
<dbReference type="Gene3D" id="1.20.1250.20">
    <property type="entry name" value="MFS general substrate transporter like domains"/>
    <property type="match status" value="2"/>
</dbReference>
<comment type="caution">
    <text evidence="9">The sequence shown here is derived from an EMBL/GenBank/DDBJ whole genome shotgun (WGS) entry which is preliminary data.</text>
</comment>
<organism evidence="9 10">
    <name type="scientific">Saccharomycopsis crataegensis</name>
    <dbReference type="NCBI Taxonomy" id="43959"/>
    <lineage>
        <taxon>Eukaryota</taxon>
        <taxon>Fungi</taxon>
        <taxon>Dikarya</taxon>
        <taxon>Ascomycota</taxon>
        <taxon>Saccharomycotina</taxon>
        <taxon>Saccharomycetes</taxon>
        <taxon>Saccharomycopsidaceae</taxon>
        <taxon>Saccharomycopsis</taxon>
    </lineage>
</organism>
<evidence type="ECO:0000256" key="2">
    <source>
        <dbReference type="ARBA" id="ARBA00022448"/>
    </source>
</evidence>
<dbReference type="PROSITE" id="PS50850">
    <property type="entry name" value="MFS"/>
    <property type="match status" value="1"/>
</dbReference>
<evidence type="ECO:0000256" key="6">
    <source>
        <dbReference type="SAM" id="MobiDB-lite"/>
    </source>
</evidence>
<feature type="transmembrane region" description="Helical" evidence="7">
    <location>
        <begin position="464"/>
        <end position="488"/>
    </location>
</feature>
<sequence>MPLQEDDFVVKAHDAFDEHKLERSSTTNTDRRSTVSSRLPPNEKFPNVDEKKVLSKMDWHILPFVSILYLLAYLDRGNVGNAKVEGLADDLNLKGNEYNICLTIFFISYATFEVPSNVILKLTKPSLYIPIIMICWGLVMTLMGIVQNYMGLFWARFFLGVAEAGLFPAVAYNLTSWYCRHEYQLRVSLFYSAASIAGAFSGILAFGISKMDGVGGLEGWRWIFILEGILTVVVAFFAFYFIHNYPDTASFLTEEERQFVLYRLAHDNNSDTLEGMEDHNSSFFEAEVKQQGWKYFKQALFDWQIYGHVLIYYSIVAPTYGVSLFLPTIILNLGYTSAHAQLMSIPIYVCASIISVITAYCADRVGKRSPFIIGCLLLMVVGFSVAIGSDPVTKPGAIYAGVFILTSGMYAGFPSVIAWLANNLSGDYKRAIGMAMQIGLGNLGGAFGSNIYRAKDKPHFILGHAVALGFVGLGLISTTIMATTYYFINRKRERDIIEGKYKHYSGKQLAEMGDKNPYFRYRI</sequence>
<evidence type="ECO:0000313" key="10">
    <source>
        <dbReference type="Proteomes" id="UP001360560"/>
    </source>
</evidence>
<evidence type="ECO:0000256" key="5">
    <source>
        <dbReference type="ARBA" id="ARBA00023136"/>
    </source>
</evidence>
<keyword evidence="5 7" id="KW-0472">Membrane</keyword>
<feature type="region of interest" description="Disordered" evidence="6">
    <location>
        <begin position="20"/>
        <end position="41"/>
    </location>
</feature>
<evidence type="ECO:0000256" key="7">
    <source>
        <dbReference type="SAM" id="Phobius"/>
    </source>
</evidence>
<feature type="transmembrane region" description="Helical" evidence="7">
    <location>
        <begin position="345"/>
        <end position="362"/>
    </location>
</feature>
<dbReference type="GO" id="GO:0022857">
    <property type="term" value="F:transmembrane transporter activity"/>
    <property type="evidence" value="ECO:0007669"/>
    <property type="project" value="InterPro"/>
</dbReference>
<name>A0AAV5QR65_9ASCO</name>